<keyword evidence="2" id="KW-1185">Reference proteome</keyword>
<proteinExistence type="predicted"/>
<reference evidence="1 2" key="1">
    <citation type="journal article" date="2012" name="Genome Biol.">
        <title>Sequencing three crocodilian genomes to illuminate the evolution of archosaurs and amniotes.</title>
        <authorList>
            <person name="St John J.A."/>
            <person name="Braun E.L."/>
            <person name="Isberg S.R."/>
            <person name="Miles L.G."/>
            <person name="Chong A.Y."/>
            <person name="Gongora J."/>
            <person name="Dalzell P."/>
            <person name="Moran C."/>
            <person name="Bed'hom B."/>
            <person name="Abzhanov A."/>
            <person name="Burgess S.C."/>
            <person name="Cooksey A.M."/>
            <person name="Castoe T.A."/>
            <person name="Crawford N.G."/>
            <person name="Densmore L.D."/>
            <person name="Drew J.C."/>
            <person name="Edwards S.V."/>
            <person name="Faircloth B.C."/>
            <person name="Fujita M.K."/>
            <person name="Greenwold M.J."/>
            <person name="Hoffmann F.G."/>
            <person name="Howard J.M."/>
            <person name="Iguchi T."/>
            <person name="Janes D.E."/>
            <person name="Khan S.Y."/>
            <person name="Kohno S."/>
            <person name="de Koning A.J."/>
            <person name="Lance S.L."/>
            <person name="McCarthy F.M."/>
            <person name="McCormack J.E."/>
            <person name="Merchant M.E."/>
            <person name="Peterson D.G."/>
            <person name="Pollock D.D."/>
            <person name="Pourmand N."/>
            <person name="Raney B.J."/>
            <person name="Roessler K.A."/>
            <person name="Sanford J.R."/>
            <person name="Sawyer R.H."/>
            <person name="Schmidt C.J."/>
            <person name="Triplett E.W."/>
            <person name="Tuberville T.D."/>
            <person name="Venegas-Anaya M."/>
            <person name="Howard J.T."/>
            <person name="Jarvis E.D."/>
            <person name="Guillette L.J.Jr."/>
            <person name="Glenn T.C."/>
            <person name="Green R.E."/>
            <person name="Ray D.A."/>
        </authorList>
    </citation>
    <scope>NUCLEOTIDE SEQUENCE [LARGE SCALE GENOMIC DNA]</scope>
    <source>
        <strain evidence="1">KSC_2009_1</strain>
    </source>
</reference>
<dbReference type="AlphaFoldDB" id="A0A151N5R7"/>
<dbReference type="Proteomes" id="UP000050525">
    <property type="component" value="Unassembled WGS sequence"/>
</dbReference>
<name>A0A151N5R7_ALLMI</name>
<evidence type="ECO:0000313" key="2">
    <source>
        <dbReference type="Proteomes" id="UP000050525"/>
    </source>
</evidence>
<dbReference type="EMBL" id="AKHW03004004">
    <property type="protein sequence ID" value="KYO32166.1"/>
    <property type="molecule type" value="Genomic_DNA"/>
</dbReference>
<comment type="caution">
    <text evidence="1">The sequence shown here is derived from an EMBL/GenBank/DDBJ whole genome shotgun (WGS) entry which is preliminary data.</text>
</comment>
<protein>
    <submittedName>
        <fullName evidence="1">Uncharacterized protein</fullName>
    </submittedName>
</protein>
<accession>A0A151N5R7</accession>
<organism evidence="1 2">
    <name type="scientific">Alligator mississippiensis</name>
    <name type="common">American alligator</name>
    <dbReference type="NCBI Taxonomy" id="8496"/>
    <lineage>
        <taxon>Eukaryota</taxon>
        <taxon>Metazoa</taxon>
        <taxon>Chordata</taxon>
        <taxon>Craniata</taxon>
        <taxon>Vertebrata</taxon>
        <taxon>Euteleostomi</taxon>
        <taxon>Archelosauria</taxon>
        <taxon>Archosauria</taxon>
        <taxon>Crocodylia</taxon>
        <taxon>Alligatoridae</taxon>
        <taxon>Alligatorinae</taxon>
        <taxon>Alligator</taxon>
    </lineage>
</organism>
<gene>
    <name evidence="1" type="ORF">Y1Q_0007156</name>
</gene>
<sequence length="105" mass="11590">MSSAQQGHFWAQTCTSIQDLATVSREAPGTLTPVKFAGHHRRHFPFVCIQPFNPPANLAHSTHWEPGTLKANASTLPSCSCQPLSSNYGLFQWSEKFQPTCFSQA</sequence>
<evidence type="ECO:0000313" key="1">
    <source>
        <dbReference type="EMBL" id="KYO32166.1"/>
    </source>
</evidence>